<dbReference type="PANTHER" id="PTHR43179">
    <property type="entry name" value="RHAMNOSYLTRANSFERASE WBBL"/>
    <property type="match status" value="1"/>
</dbReference>
<dbReference type="AlphaFoldDB" id="A0A5M6A162"/>
<dbReference type="GO" id="GO:0016757">
    <property type="term" value="F:glycosyltransferase activity"/>
    <property type="evidence" value="ECO:0007669"/>
    <property type="project" value="UniProtKB-KW"/>
</dbReference>
<dbReference type="Pfam" id="PF00535">
    <property type="entry name" value="Glycos_transf_2"/>
    <property type="match status" value="1"/>
</dbReference>
<accession>A0A5M6A162</accession>
<sequence length="280" mass="32790">MLYIVVPTYNREAVCRHFINDLYSQTNQNYHLVLVDHGRDRVDINDTNITLLYSDVNGWARAVNVGLRHVLMVCNKSKDYVLIINDDVILSDNYIQSIYDSIVERPNAVLGTCCIDQNKNLTLRVAIRLSRLKAKHIYLYQNIAPSKIRDEYIDSDVLTGKGTVFPLSILDKIGIYNEEKLPHYKADHELVWRARKSGFKVYASTKMQLRTLSDQKAASGKERFLSNIRFLYFDMRSTMKIKDLWNYSILAYKFPFSLYFFIMNFIYNNIGILITYFKTR</sequence>
<dbReference type="InterPro" id="IPR001173">
    <property type="entry name" value="Glyco_trans_2-like"/>
</dbReference>
<dbReference type="SUPFAM" id="SSF53448">
    <property type="entry name" value="Nucleotide-diphospho-sugar transferases"/>
    <property type="match status" value="1"/>
</dbReference>
<evidence type="ECO:0000313" key="6">
    <source>
        <dbReference type="EMBL" id="KAA5402049.1"/>
    </source>
</evidence>
<dbReference type="EMBL" id="VVYW01000042">
    <property type="protein sequence ID" value="KAA5402049.1"/>
    <property type="molecule type" value="Genomic_DNA"/>
</dbReference>
<gene>
    <name evidence="6" type="ORF">F2Y86_26770</name>
</gene>
<organism evidence="6 7">
    <name type="scientific">Bacteroides cellulosilyticus</name>
    <dbReference type="NCBI Taxonomy" id="246787"/>
    <lineage>
        <taxon>Bacteria</taxon>
        <taxon>Pseudomonadati</taxon>
        <taxon>Bacteroidota</taxon>
        <taxon>Bacteroidia</taxon>
        <taxon>Bacteroidales</taxon>
        <taxon>Bacteroidaceae</taxon>
        <taxon>Bacteroides</taxon>
    </lineage>
</organism>
<dbReference type="RefSeq" id="WP_149950740.1">
    <property type="nucleotide sequence ID" value="NZ_RCXI01000043.1"/>
</dbReference>
<dbReference type="Gene3D" id="3.90.550.10">
    <property type="entry name" value="Spore Coat Polysaccharide Biosynthesis Protein SpsA, Chain A"/>
    <property type="match status" value="1"/>
</dbReference>
<dbReference type="Proteomes" id="UP000325055">
    <property type="component" value="Unassembled WGS sequence"/>
</dbReference>
<evidence type="ECO:0000256" key="1">
    <source>
        <dbReference type="ARBA" id="ARBA00006739"/>
    </source>
</evidence>
<evidence type="ECO:0000259" key="5">
    <source>
        <dbReference type="Pfam" id="PF00535"/>
    </source>
</evidence>
<keyword evidence="4" id="KW-1133">Transmembrane helix</keyword>
<name>A0A5M6A162_9BACE</name>
<keyword evidence="4" id="KW-0472">Membrane</keyword>
<protein>
    <submittedName>
        <fullName evidence="6">Glycosyltransferase family 2 protein</fullName>
    </submittedName>
</protein>
<evidence type="ECO:0000313" key="7">
    <source>
        <dbReference type="Proteomes" id="UP000325055"/>
    </source>
</evidence>
<evidence type="ECO:0000256" key="3">
    <source>
        <dbReference type="ARBA" id="ARBA00022679"/>
    </source>
</evidence>
<evidence type="ECO:0000256" key="4">
    <source>
        <dbReference type="SAM" id="Phobius"/>
    </source>
</evidence>
<comment type="similarity">
    <text evidence="1">Belongs to the glycosyltransferase 2 family.</text>
</comment>
<feature type="transmembrane region" description="Helical" evidence="4">
    <location>
        <begin position="256"/>
        <end position="277"/>
    </location>
</feature>
<keyword evidence="3 6" id="KW-0808">Transferase</keyword>
<proteinExistence type="inferred from homology"/>
<feature type="domain" description="Glycosyltransferase 2-like" evidence="5">
    <location>
        <begin position="4"/>
        <end position="138"/>
    </location>
</feature>
<comment type="caution">
    <text evidence="6">The sequence shown here is derived from an EMBL/GenBank/DDBJ whole genome shotgun (WGS) entry which is preliminary data.</text>
</comment>
<keyword evidence="2" id="KW-0328">Glycosyltransferase</keyword>
<keyword evidence="4" id="KW-0812">Transmembrane</keyword>
<dbReference type="PANTHER" id="PTHR43179:SF12">
    <property type="entry name" value="GALACTOFURANOSYLTRANSFERASE GLFT2"/>
    <property type="match status" value="1"/>
</dbReference>
<evidence type="ECO:0000256" key="2">
    <source>
        <dbReference type="ARBA" id="ARBA00022676"/>
    </source>
</evidence>
<dbReference type="InterPro" id="IPR029044">
    <property type="entry name" value="Nucleotide-diphossugar_trans"/>
</dbReference>
<reference evidence="6 7" key="1">
    <citation type="journal article" date="2019" name="Nat. Med.">
        <title>A library of human gut bacterial isolates paired with longitudinal multiomics data enables mechanistic microbiome research.</title>
        <authorList>
            <person name="Poyet M."/>
            <person name="Groussin M."/>
            <person name="Gibbons S.M."/>
            <person name="Avila-Pacheco J."/>
            <person name="Jiang X."/>
            <person name="Kearney S.M."/>
            <person name="Perrotta A.R."/>
            <person name="Berdy B."/>
            <person name="Zhao S."/>
            <person name="Lieberman T.D."/>
            <person name="Swanson P.K."/>
            <person name="Smith M."/>
            <person name="Roesemann S."/>
            <person name="Alexander J.E."/>
            <person name="Rich S.A."/>
            <person name="Livny J."/>
            <person name="Vlamakis H."/>
            <person name="Clish C."/>
            <person name="Bullock K."/>
            <person name="Deik A."/>
            <person name="Scott J."/>
            <person name="Pierce K.A."/>
            <person name="Xavier R.J."/>
            <person name="Alm E.J."/>
        </authorList>
    </citation>
    <scope>NUCLEOTIDE SEQUENCE [LARGE SCALE GENOMIC DNA]</scope>
    <source>
        <strain evidence="6 7">BIOML-A7</strain>
    </source>
</reference>